<dbReference type="Proteomes" id="UP000447873">
    <property type="component" value="Unassembled WGS sequence"/>
</dbReference>
<feature type="region of interest" description="Disordered" evidence="14">
    <location>
        <begin position="811"/>
        <end position="1116"/>
    </location>
</feature>
<keyword evidence="8" id="KW-0156">Chromatin regulator</keyword>
<feature type="domain" description="MYST-type HAT" evidence="15">
    <location>
        <begin position="524"/>
        <end position="798"/>
    </location>
</feature>
<comment type="caution">
    <text evidence="16">The sequence shown here is derived from an EMBL/GenBank/DDBJ whole genome shotgun (WGS) entry which is preliminary data.</text>
</comment>
<evidence type="ECO:0000256" key="11">
    <source>
        <dbReference type="ARBA" id="ARBA00045805"/>
    </source>
</evidence>
<dbReference type="GO" id="GO:0008270">
    <property type="term" value="F:zinc ion binding"/>
    <property type="evidence" value="ECO:0007669"/>
    <property type="project" value="UniProtKB-KW"/>
</dbReference>
<protein>
    <recommendedName>
        <fullName evidence="3 13">Histone acetyltransferase</fullName>
        <ecNumber evidence="3 13">2.3.1.48</ecNumber>
    </recommendedName>
</protein>
<evidence type="ECO:0000256" key="1">
    <source>
        <dbReference type="ARBA" id="ARBA00004123"/>
    </source>
</evidence>
<comment type="function">
    <text evidence="11">Catalytic component of the NuA4 histone acetyltransferase (HAT) complex which is involved in epigenetic transcriptional activation of selected genes principally by acetylation of nucleosomal histones H4, H3, H2B, H2A and H2A variant H2A.Z. Acetylates histone H4 to form H4K5ac, H4K8ac, H4K12ac and H4K16ac, histone H3 to form H3K14ac, and histone H2A to form H2AK4ac and H2AK7ac. The NuA4 complex is involved in the DNA damage response and is required for chromosome segregation. The NuA4 complex plays a direct role in repair of DNA double-strand breaks (DSBs) through homologous recombination. Recruitment to promoters depends on H3K4me. Also acetylates non-histone proteins. In addition to protein acetyltransferase, can use different acyl-CoA substrates, such as 2-hydroxyisobutanoyl-CoA (2-hydroxyisobutyryl-CoA) or (2E)-butenoyl-CoA (crotonyl-CoA), and is able to mediate protein 2-hydroxyisobutyrylation and crotonylation, respectively.</text>
</comment>
<evidence type="ECO:0000256" key="14">
    <source>
        <dbReference type="SAM" id="MobiDB-lite"/>
    </source>
</evidence>
<dbReference type="Gene3D" id="3.40.630.30">
    <property type="match status" value="1"/>
</dbReference>
<feature type="region of interest" description="Disordered" evidence="14">
    <location>
        <begin position="241"/>
        <end position="383"/>
    </location>
</feature>
<comment type="similarity">
    <text evidence="2 13">Belongs to the MYST (SAS/MOZ) family.</text>
</comment>
<dbReference type="GO" id="GO:0003682">
    <property type="term" value="F:chromatin binding"/>
    <property type="evidence" value="ECO:0007669"/>
    <property type="project" value="TreeGrafter"/>
</dbReference>
<dbReference type="FunFam" id="3.40.630.30:FF:000001">
    <property type="entry name" value="Histone acetyltransferase"/>
    <property type="match status" value="1"/>
</dbReference>
<dbReference type="Gene3D" id="3.40.390.10">
    <property type="entry name" value="Collagenase (Catalytic Domain)"/>
    <property type="match status" value="1"/>
</dbReference>
<dbReference type="Gene3D" id="1.10.10.10">
    <property type="entry name" value="Winged helix-like DNA-binding domain superfamily/Winged helix DNA-binding domain"/>
    <property type="match status" value="1"/>
</dbReference>
<comment type="catalytic activity">
    <reaction evidence="13">
        <text>L-lysyl-[protein] + acetyl-CoA = N(6)-acetyl-L-lysyl-[protein] + CoA + H(+)</text>
        <dbReference type="Rhea" id="RHEA:45948"/>
        <dbReference type="Rhea" id="RHEA-COMP:9752"/>
        <dbReference type="Rhea" id="RHEA-COMP:10731"/>
        <dbReference type="ChEBI" id="CHEBI:15378"/>
        <dbReference type="ChEBI" id="CHEBI:29969"/>
        <dbReference type="ChEBI" id="CHEBI:57287"/>
        <dbReference type="ChEBI" id="CHEBI:57288"/>
        <dbReference type="ChEBI" id="CHEBI:61930"/>
        <dbReference type="EC" id="2.3.1.48"/>
    </reaction>
</comment>
<evidence type="ECO:0000256" key="13">
    <source>
        <dbReference type="RuleBase" id="RU361211"/>
    </source>
</evidence>
<feature type="compositionally biased region" description="Basic and acidic residues" evidence="14">
    <location>
        <begin position="301"/>
        <end position="311"/>
    </location>
</feature>
<dbReference type="GO" id="GO:0004222">
    <property type="term" value="F:metalloendopeptidase activity"/>
    <property type="evidence" value="ECO:0007669"/>
    <property type="project" value="InterPro"/>
</dbReference>
<gene>
    <name evidence="16" type="ORF">EG328_002617</name>
</gene>
<evidence type="ECO:0000256" key="10">
    <source>
        <dbReference type="ARBA" id="ARBA00023242"/>
    </source>
</evidence>
<evidence type="ECO:0000256" key="5">
    <source>
        <dbReference type="ARBA" id="ARBA00022723"/>
    </source>
</evidence>
<dbReference type="PANTHER" id="PTHR10615">
    <property type="entry name" value="HISTONE ACETYLTRANSFERASE"/>
    <property type="match status" value="1"/>
</dbReference>
<organism evidence="16 17">
    <name type="scientific">Venturia inaequalis</name>
    <name type="common">Apple scab fungus</name>
    <dbReference type="NCBI Taxonomy" id="5025"/>
    <lineage>
        <taxon>Eukaryota</taxon>
        <taxon>Fungi</taxon>
        <taxon>Dikarya</taxon>
        <taxon>Ascomycota</taxon>
        <taxon>Pezizomycotina</taxon>
        <taxon>Dothideomycetes</taxon>
        <taxon>Pleosporomycetidae</taxon>
        <taxon>Venturiales</taxon>
        <taxon>Venturiaceae</taxon>
        <taxon>Venturia</taxon>
    </lineage>
</organism>
<evidence type="ECO:0000256" key="12">
    <source>
        <dbReference type="PIRSR" id="PIRSR602717-51"/>
    </source>
</evidence>
<dbReference type="InterPro" id="IPR024079">
    <property type="entry name" value="MetalloPept_cat_dom_sf"/>
</dbReference>
<evidence type="ECO:0000256" key="8">
    <source>
        <dbReference type="ARBA" id="ARBA00022853"/>
    </source>
</evidence>
<dbReference type="InterPro" id="IPR002717">
    <property type="entry name" value="HAT_MYST-type"/>
</dbReference>
<evidence type="ECO:0000256" key="4">
    <source>
        <dbReference type="ARBA" id="ARBA00022679"/>
    </source>
</evidence>
<reference evidence="16 17" key="1">
    <citation type="submission" date="2018-12" db="EMBL/GenBank/DDBJ databases">
        <title>Venturia inaequalis Genome Resource.</title>
        <authorList>
            <person name="Lichtner F.J."/>
        </authorList>
    </citation>
    <scope>NUCLEOTIDE SEQUENCE [LARGE SCALE GENOMIC DNA]</scope>
    <source>
        <strain evidence="16 17">120213</strain>
    </source>
</reference>
<accession>A0A8H3YWD6</accession>
<feature type="compositionally biased region" description="Polar residues" evidence="14">
    <location>
        <begin position="883"/>
        <end position="899"/>
    </location>
</feature>
<name>A0A8H3YWD6_VENIN</name>
<evidence type="ECO:0000256" key="7">
    <source>
        <dbReference type="ARBA" id="ARBA00022833"/>
    </source>
</evidence>
<dbReference type="InterPro" id="IPR001506">
    <property type="entry name" value="Peptidase_M12A"/>
</dbReference>
<dbReference type="InterPro" id="IPR050603">
    <property type="entry name" value="MYST_HAT"/>
</dbReference>
<evidence type="ECO:0000259" key="15">
    <source>
        <dbReference type="PROSITE" id="PS51726"/>
    </source>
</evidence>
<evidence type="ECO:0000256" key="6">
    <source>
        <dbReference type="ARBA" id="ARBA00022771"/>
    </source>
</evidence>
<feature type="compositionally biased region" description="Pro residues" evidence="14">
    <location>
        <begin position="905"/>
        <end position="914"/>
    </location>
</feature>
<feature type="compositionally biased region" description="Low complexity" evidence="14">
    <location>
        <begin position="326"/>
        <end position="348"/>
    </location>
</feature>
<keyword evidence="5" id="KW-0479">Metal-binding</keyword>
<feature type="compositionally biased region" description="Acidic residues" evidence="14">
    <location>
        <begin position="1068"/>
        <end position="1114"/>
    </location>
</feature>
<keyword evidence="4" id="KW-0808">Transferase</keyword>
<dbReference type="GO" id="GO:0006508">
    <property type="term" value="P:proteolysis"/>
    <property type="evidence" value="ECO:0007669"/>
    <property type="project" value="InterPro"/>
</dbReference>
<dbReference type="FunFam" id="3.30.60.60:FF:000001">
    <property type="entry name" value="Histone acetyltransferase"/>
    <property type="match status" value="1"/>
</dbReference>
<sequence>MAGEPSIQMDLRYNGGDAVTRQDEDAMDLLPVTAEEVQDLQDKAKDLDLDAEGDDDDADADADADADSDPDVDIDAEGEEEEELIPPIRRPPKVVEEEDGDVDVEVETASEAHPESESDHGSDTNTDTEVENEWEAESDTAAEVETEIVDPNQCMSVFLNLHWLENKLIEWLDSAAETKNMIRVKNSKNISHVRFVEITTNQCHVPAAHRQCARDANSLGPDDDAQHWRCKTCVTNGLEADATQNGEKSSSRRRSSAPKLTKELLPGGRGTIKPDSHSVFAKLIVDGDPMDGSRSLRKRKPSDEGEPEQHPRLSRKRTRPSEAPPTSAGAKPAVSAASSPRATRAAMSEEVVVNGDHAATSGDEDSPKLRTRPRRAGRNPDKGLCHLVTSEGISVIVSFNLDPTKMQKILSSRPRKGRARDRSRKKIIPPVIQEPEISHYPAIPSGFASQLLAMADREQDESKMKPYGGILSEIEANTEKTFPQEPDRKRFEDARLKAEEDWRKKMAADNALQEAARATQKTSGPPSKIKCIAFGNYQIDTWNAAPYPEEYSRNRLLYICEYCLKYMNSDFVAFRHKLKCPAKHPPGDEIYRDGKYSFYEVDGRKNPVYCQNLCLLAKLFLGSKTLYYDVEPFLFYVMTEEDEFGCHFVGYFSKEKRPSSMNNVSCILVLPIFQRRGFGHMLIDFSYLLTKNERKMGSPEKPLSDMGLVSYRGYWRLTLCELLRKHKGTISISRISELTGMTPDDIVSALEGLRALVRDPATKTYALRIDHAYFNEYVEKHEKKGYPKIDPEALIWTPYVMNRGLTSHYEDGGPLHAVAPREEDEEEEIATPPEEQATKKDDKGKEKMVNGHGVEPTNGITIFKDGVEPDETPRAASQPRHAGSQSRAVSQTRAASQTRGSGSPGPHPTTPPPLQNGYSHISTWSVTSHPGSNNHSINHSIPANRFEIFPPVPGMNNRRRPGRPFGSRTRSTRNPNGTPSRRTISSHQMSQTVGAIPRQRSRGFSGNELFRTGSPRSVEGLRRTRSMLGEELVGGDEEAVEGGENASQRSPSPAPSASPSSAPSAADADAEGDEDADADVNADADGDADADADADVDAEADADADADGENDDAMDEGHRVEHVQPVLSRRDIPHGLYGQSHRNVVIPRWDDFDYNRLNWSSDTSVRRSGRAQHILYNYTVYTDDDGIQRSRWLKREIVPIPRQIARRGYRLVDPFIWKPCSGGDAARRVIIKMCYLDDTAFNALRALVDEGINRWYKALGPKRGVGFKFTKGRCFQWYDAQTYAYVPSDDFDWNTVIVRYSPSRREATLGNPEVELAAPNGPGKWNPDAYEGAMLSFYPDQSESAKVNRQTPAGSMTHELGHVLGLLHEHQRFDASNSIDYNCKAVNHYDEVERYLKDYPLKHPYRANGNVNMDDVCQDYVIARMFEDRDALKHQPDVPTPRFSGWTLMPIVFRAGQSSRAPDGTNMANDLTATEVGLIDLKSIMMYRSHSGAKPPLYEPTLTIRGEKGSNALLPVNENPSEGDKAAVDAMYPPLA</sequence>
<keyword evidence="10 13" id="KW-0539">Nucleus</keyword>
<comment type="subcellular location">
    <subcellularLocation>
        <location evidence="1 13">Nucleus</location>
    </subcellularLocation>
</comment>
<dbReference type="GO" id="GO:0003712">
    <property type="term" value="F:transcription coregulator activity"/>
    <property type="evidence" value="ECO:0007669"/>
    <property type="project" value="TreeGrafter"/>
</dbReference>
<dbReference type="SUPFAM" id="SSF55729">
    <property type="entry name" value="Acyl-CoA N-acyltransferases (Nat)"/>
    <property type="match status" value="1"/>
</dbReference>
<dbReference type="Pfam" id="PF01400">
    <property type="entry name" value="Astacin"/>
    <property type="match status" value="1"/>
</dbReference>
<feature type="compositionally biased region" description="Low complexity" evidence="14">
    <location>
        <begin position="1055"/>
        <end position="1067"/>
    </location>
</feature>
<evidence type="ECO:0000313" key="17">
    <source>
        <dbReference type="Proteomes" id="UP000447873"/>
    </source>
</evidence>
<dbReference type="InterPro" id="IPR040706">
    <property type="entry name" value="Zf-MYST"/>
</dbReference>
<evidence type="ECO:0000256" key="3">
    <source>
        <dbReference type="ARBA" id="ARBA00013184"/>
    </source>
</evidence>
<evidence type="ECO:0000256" key="9">
    <source>
        <dbReference type="ARBA" id="ARBA00022990"/>
    </source>
</evidence>
<feature type="compositionally biased region" description="Acidic residues" evidence="14">
    <location>
        <begin position="49"/>
        <end position="84"/>
    </location>
</feature>
<evidence type="ECO:0000313" key="16">
    <source>
        <dbReference type="EMBL" id="KAE9976435.1"/>
    </source>
</evidence>
<dbReference type="GO" id="GO:0006357">
    <property type="term" value="P:regulation of transcription by RNA polymerase II"/>
    <property type="evidence" value="ECO:0007669"/>
    <property type="project" value="TreeGrafter"/>
</dbReference>
<feature type="region of interest" description="Disordered" evidence="14">
    <location>
        <begin position="38"/>
        <end position="132"/>
    </location>
</feature>
<feature type="compositionally biased region" description="Polar residues" evidence="14">
    <location>
        <begin position="916"/>
        <end position="941"/>
    </location>
</feature>
<feature type="compositionally biased region" description="Acidic residues" evidence="14">
    <location>
        <begin position="96"/>
        <end position="108"/>
    </location>
</feature>
<dbReference type="PROSITE" id="PS51726">
    <property type="entry name" value="MYST_HAT"/>
    <property type="match status" value="1"/>
</dbReference>
<dbReference type="PANTHER" id="PTHR10615:SF161">
    <property type="entry name" value="HISTONE ACETYLTRANSFERASE KAT7"/>
    <property type="match status" value="1"/>
</dbReference>
<dbReference type="GO" id="GO:1990467">
    <property type="term" value="C:NuA3a histone acetyltransferase complex"/>
    <property type="evidence" value="ECO:0007669"/>
    <property type="project" value="TreeGrafter"/>
</dbReference>
<dbReference type="Pfam" id="PF17772">
    <property type="entry name" value="zf-MYST"/>
    <property type="match status" value="1"/>
</dbReference>
<feature type="compositionally biased region" description="Basic and acidic residues" evidence="14">
    <location>
        <begin position="836"/>
        <end position="849"/>
    </location>
</feature>
<dbReference type="EC" id="2.3.1.48" evidence="3 13"/>
<feature type="active site" description="Proton donor/acceptor" evidence="12">
    <location>
        <position position="700"/>
    </location>
</feature>
<keyword evidence="7" id="KW-0862">Zinc</keyword>
<dbReference type="EMBL" id="WNWS01000174">
    <property type="protein sequence ID" value="KAE9976435.1"/>
    <property type="molecule type" value="Genomic_DNA"/>
</dbReference>
<dbReference type="GO" id="GO:0031507">
    <property type="term" value="P:heterochromatin formation"/>
    <property type="evidence" value="ECO:0007669"/>
    <property type="project" value="UniProtKB-ARBA"/>
</dbReference>
<keyword evidence="9" id="KW-0007">Acetylation</keyword>
<feature type="compositionally biased region" description="Polar residues" evidence="14">
    <location>
        <begin position="972"/>
        <end position="993"/>
    </location>
</feature>
<evidence type="ECO:0000256" key="2">
    <source>
        <dbReference type="ARBA" id="ARBA00010107"/>
    </source>
</evidence>
<dbReference type="Pfam" id="PF01853">
    <property type="entry name" value="MOZ_SAS"/>
    <property type="match status" value="1"/>
</dbReference>
<dbReference type="SUPFAM" id="SSF55486">
    <property type="entry name" value="Metalloproteases ('zincins'), catalytic domain"/>
    <property type="match status" value="1"/>
</dbReference>
<dbReference type="GO" id="GO:0005634">
    <property type="term" value="C:nucleus"/>
    <property type="evidence" value="ECO:0007669"/>
    <property type="project" value="UniProtKB-SubCell"/>
</dbReference>
<feature type="compositionally biased region" description="Basic and acidic residues" evidence="14">
    <location>
        <begin position="110"/>
        <end position="122"/>
    </location>
</feature>
<dbReference type="InterPro" id="IPR036388">
    <property type="entry name" value="WH-like_DNA-bd_sf"/>
</dbReference>
<dbReference type="Gene3D" id="3.30.60.60">
    <property type="entry name" value="N-acetyl transferase-like"/>
    <property type="match status" value="1"/>
</dbReference>
<proteinExistence type="inferred from homology"/>
<keyword evidence="6" id="KW-0863">Zinc-finger</keyword>
<dbReference type="GO" id="GO:0004402">
    <property type="term" value="F:histone acetyltransferase activity"/>
    <property type="evidence" value="ECO:0007669"/>
    <property type="project" value="InterPro"/>
</dbReference>
<dbReference type="InterPro" id="IPR016181">
    <property type="entry name" value="Acyl_CoA_acyltransferase"/>
</dbReference>